<dbReference type="PANTHER" id="PTHR11487:SF0">
    <property type="entry name" value="S-ACYL FATTY ACID SYNTHASE THIOESTERASE, MEDIUM CHAIN"/>
    <property type="match status" value="1"/>
</dbReference>
<dbReference type="InterPro" id="IPR020802">
    <property type="entry name" value="TesA-like"/>
</dbReference>
<evidence type="ECO:0000313" key="5">
    <source>
        <dbReference type="Proteomes" id="UP000533598"/>
    </source>
</evidence>
<dbReference type="InterPro" id="IPR012223">
    <property type="entry name" value="TEII"/>
</dbReference>
<gene>
    <name evidence="4" type="ORF">HNR67_004415</name>
</gene>
<dbReference type="RefSeq" id="WP_185004146.1">
    <property type="nucleotide sequence ID" value="NZ_BAAAUI010000004.1"/>
</dbReference>
<name>A0A7W7CBV6_9PSEU</name>
<comment type="caution">
    <text evidence="4">The sequence shown here is derived from an EMBL/GenBank/DDBJ whole genome shotgun (WGS) entry which is preliminary data.</text>
</comment>
<feature type="domain" description="Thioesterase TesA-like" evidence="3">
    <location>
        <begin position="21"/>
        <end position="246"/>
    </location>
</feature>
<evidence type="ECO:0000259" key="3">
    <source>
        <dbReference type="SMART" id="SM00824"/>
    </source>
</evidence>
<sequence length="250" mass="27468">MTDDLWVRRFHPAPQAPARLLCLPHAGGSASYFFPVSRALTPGVEVLAVQYPGRQDRRQEPGIDSIEALADEVTKAVRPWLDRPVTLFGHSMGASLAFEVARRLEAEGIRPTGLFASGRRAPSRPRDERTHLLDDDRLIVDVRKLAGTDSALLEDEDVLRMVLPAIRTDYKAAETYRYTPGPPLSCPVIALTGDADPKATVDEVKSWDEHTTGSFELKVFPGGHFFLNAVVPEILRMISAHIDGHLAGTA</sequence>
<organism evidence="4 5">
    <name type="scientific">Crossiella cryophila</name>
    <dbReference type="NCBI Taxonomy" id="43355"/>
    <lineage>
        <taxon>Bacteria</taxon>
        <taxon>Bacillati</taxon>
        <taxon>Actinomycetota</taxon>
        <taxon>Actinomycetes</taxon>
        <taxon>Pseudonocardiales</taxon>
        <taxon>Pseudonocardiaceae</taxon>
        <taxon>Crossiella</taxon>
    </lineage>
</organism>
<dbReference type="Gene3D" id="3.40.50.1820">
    <property type="entry name" value="alpha/beta hydrolase"/>
    <property type="match status" value="1"/>
</dbReference>
<proteinExistence type="inferred from homology"/>
<evidence type="ECO:0000256" key="2">
    <source>
        <dbReference type="ARBA" id="ARBA00022801"/>
    </source>
</evidence>
<comment type="similarity">
    <text evidence="1">Belongs to the thioesterase family.</text>
</comment>
<keyword evidence="2" id="KW-0378">Hydrolase</keyword>
<dbReference type="SMART" id="SM00824">
    <property type="entry name" value="PKS_TE"/>
    <property type="match status" value="1"/>
</dbReference>
<dbReference type="PANTHER" id="PTHR11487">
    <property type="entry name" value="THIOESTERASE"/>
    <property type="match status" value="1"/>
</dbReference>
<dbReference type="GO" id="GO:0016787">
    <property type="term" value="F:hydrolase activity"/>
    <property type="evidence" value="ECO:0007669"/>
    <property type="project" value="UniProtKB-KW"/>
</dbReference>
<reference evidence="4 5" key="1">
    <citation type="submission" date="2020-08" db="EMBL/GenBank/DDBJ databases">
        <title>Sequencing the genomes of 1000 actinobacteria strains.</title>
        <authorList>
            <person name="Klenk H.-P."/>
        </authorList>
    </citation>
    <scope>NUCLEOTIDE SEQUENCE [LARGE SCALE GENOMIC DNA]</scope>
    <source>
        <strain evidence="4 5">DSM 44230</strain>
    </source>
</reference>
<dbReference type="EMBL" id="JACHMH010000001">
    <property type="protein sequence ID" value="MBB4678297.1"/>
    <property type="molecule type" value="Genomic_DNA"/>
</dbReference>
<keyword evidence="5" id="KW-1185">Reference proteome</keyword>
<evidence type="ECO:0000313" key="4">
    <source>
        <dbReference type="EMBL" id="MBB4678297.1"/>
    </source>
</evidence>
<dbReference type="InterPro" id="IPR001031">
    <property type="entry name" value="Thioesterase"/>
</dbReference>
<dbReference type="InterPro" id="IPR029058">
    <property type="entry name" value="AB_hydrolase_fold"/>
</dbReference>
<accession>A0A7W7CBV6</accession>
<dbReference type="GO" id="GO:0008610">
    <property type="term" value="P:lipid biosynthetic process"/>
    <property type="evidence" value="ECO:0007669"/>
    <property type="project" value="TreeGrafter"/>
</dbReference>
<protein>
    <submittedName>
        <fullName evidence="4">Surfactin synthase thioesterase subunit</fullName>
    </submittedName>
</protein>
<dbReference type="Pfam" id="PF00975">
    <property type="entry name" value="Thioesterase"/>
    <property type="match status" value="1"/>
</dbReference>
<evidence type="ECO:0000256" key="1">
    <source>
        <dbReference type="ARBA" id="ARBA00007169"/>
    </source>
</evidence>
<dbReference type="AlphaFoldDB" id="A0A7W7CBV6"/>
<dbReference type="SUPFAM" id="SSF53474">
    <property type="entry name" value="alpha/beta-Hydrolases"/>
    <property type="match status" value="1"/>
</dbReference>
<dbReference type="Proteomes" id="UP000533598">
    <property type="component" value="Unassembled WGS sequence"/>
</dbReference>